<gene>
    <name evidence="2" type="ORF">ICN82_10875</name>
</gene>
<organism evidence="2 3">
    <name type="scientific">Mangrovicoccus algicola</name>
    <dbReference type="NCBI Taxonomy" id="2771008"/>
    <lineage>
        <taxon>Bacteria</taxon>
        <taxon>Pseudomonadati</taxon>
        <taxon>Pseudomonadota</taxon>
        <taxon>Alphaproteobacteria</taxon>
        <taxon>Rhodobacterales</taxon>
        <taxon>Paracoccaceae</taxon>
        <taxon>Mangrovicoccus</taxon>
    </lineage>
</organism>
<dbReference type="AlphaFoldDB" id="A0A8J6YZH9"/>
<dbReference type="RefSeq" id="WP_193182600.1">
    <property type="nucleotide sequence ID" value="NZ_JACVXA010000031.1"/>
</dbReference>
<evidence type="ECO:0000313" key="2">
    <source>
        <dbReference type="EMBL" id="MBE3638708.1"/>
    </source>
</evidence>
<reference evidence="2" key="1">
    <citation type="submission" date="2020-09" db="EMBL/GenBank/DDBJ databases">
        <title>A novel bacterium of genus Mangrovicoccus, isolated from South China Sea.</title>
        <authorList>
            <person name="Huang H."/>
            <person name="Mo K."/>
            <person name="Hu Y."/>
        </authorList>
    </citation>
    <scope>NUCLEOTIDE SEQUENCE</scope>
    <source>
        <strain evidence="2">HB182678</strain>
    </source>
</reference>
<dbReference type="SUPFAM" id="SSF53448">
    <property type="entry name" value="Nucleotide-diphospho-sugar transferases"/>
    <property type="match status" value="1"/>
</dbReference>
<name>A0A8J6YZH9_9RHOB</name>
<sequence length="272" mass="30850">MVRKSLVTYLAIGAAARTLCELSISCVRRMGWDGDIAILSDAPVAPGDARVHTVEVPAWQLNLNPDADSWGYEFDIRDMSRANNVGDVIKQLTPVLHRYIDISGYDLVLQLDVDIVPVSPMPEIFNVLFDMKNDFGVSRNERSELKRVGASAGNLSFWEHLRYSRGPVINSGIFFYRPSQVSMNILRDWQAELCRRVRGDQAALQAILFRKWKSQIDILEENFQAYPPTPRRYKGIETLQPVHSYFAHFRGAVGDPVVMKDYIKKFGILDAS</sequence>
<dbReference type="EMBL" id="JACVXA010000031">
    <property type="protein sequence ID" value="MBE3638708.1"/>
    <property type="molecule type" value="Genomic_DNA"/>
</dbReference>
<comment type="caution">
    <text evidence="2">The sequence shown here is derived from an EMBL/GenBank/DDBJ whole genome shotgun (WGS) entry which is preliminary data.</text>
</comment>
<protein>
    <recommendedName>
        <fullName evidence="1">Nucleotide-diphospho-sugar transferase domain-containing protein</fullName>
    </recommendedName>
</protein>
<dbReference type="Pfam" id="PF03407">
    <property type="entry name" value="Nucleotid_trans"/>
    <property type="match status" value="1"/>
</dbReference>
<accession>A0A8J6YZH9</accession>
<dbReference type="InterPro" id="IPR029044">
    <property type="entry name" value="Nucleotide-diphossugar_trans"/>
</dbReference>
<evidence type="ECO:0000259" key="1">
    <source>
        <dbReference type="Pfam" id="PF03407"/>
    </source>
</evidence>
<evidence type="ECO:0000313" key="3">
    <source>
        <dbReference type="Proteomes" id="UP000609121"/>
    </source>
</evidence>
<proteinExistence type="predicted"/>
<keyword evidence="3" id="KW-1185">Reference proteome</keyword>
<dbReference type="Proteomes" id="UP000609121">
    <property type="component" value="Unassembled WGS sequence"/>
</dbReference>
<dbReference type="Gene3D" id="3.90.550.10">
    <property type="entry name" value="Spore Coat Polysaccharide Biosynthesis Protein SpsA, Chain A"/>
    <property type="match status" value="1"/>
</dbReference>
<feature type="domain" description="Nucleotide-diphospho-sugar transferase" evidence="1">
    <location>
        <begin position="109"/>
        <end position="215"/>
    </location>
</feature>
<dbReference type="InterPro" id="IPR005069">
    <property type="entry name" value="Nucl-diP-sugar_transferase"/>
</dbReference>